<evidence type="ECO:0000256" key="2">
    <source>
        <dbReference type="ARBA" id="ARBA00023002"/>
    </source>
</evidence>
<evidence type="ECO:0000313" key="4">
    <source>
        <dbReference type="EMBL" id="CAA0823481.1"/>
    </source>
</evidence>
<dbReference type="InterPro" id="IPR036291">
    <property type="entry name" value="NAD(P)-bd_dom_sf"/>
</dbReference>
<name>A0A9N7N8Q5_STRHE</name>
<feature type="region of interest" description="Disordered" evidence="3">
    <location>
        <begin position="40"/>
        <end position="59"/>
    </location>
</feature>
<proteinExistence type="inferred from homology"/>
<dbReference type="SUPFAM" id="SSF51735">
    <property type="entry name" value="NAD(P)-binding Rossmann-fold domains"/>
    <property type="match status" value="1"/>
</dbReference>
<dbReference type="PANTHER" id="PTHR43180:SF42">
    <property type="entry name" value="SHORT-CHAIN DEHYDROGENASE REDUCTASE ATA1"/>
    <property type="match status" value="1"/>
</dbReference>
<organism evidence="4 5">
    <name type="scientific">Striga hermonthica</name>
    <name type="common">Purple witchweed</name>
    <name type="synonym">Buchnera hermonthica</name>
    <dbReference type="NCBI Taxonomy" id="68872"/>
    <lineage>
        <taxon>Eukaryota</taxon>
        <taxon>Viridiplantae</taxon>
        <taxon>Streptophyta</taxon>
        <taxon>Embryophyta</taxon>
        <taxon>Tracheophyta</taxon>
        <taxon>Spermatophyta</taxon>
        <taxon>Magnoliopsida</taxon>
        <taxon>eudicotyledons</taxon>
        <taxon>Gunneridae</taxon>
        <taxon>Pentapetalae</taxon>
        <taxon>asterids</taxon>
        <taxon>lamiids</taxon>
        <taxon>Lamiales</taxon>
        <taxon>Orobanchaceae</taxon>
        <taxon>Buchnereae</taxon>
        <taxon>Striga</taxon>
    </lineage>
</organism>
<gene>
    <name evidence="4" type="ORF">SHERM_20636</name>
</gene>
<keyword evidence="5" id="KW-1185">Reference proteome</keyword>
<dbReference type="OrthoDB" id="294295at2759"/>
<dbReference type="EMBL" id="CACSLK010024540">
    <property type="protein sequence ID" value="CAA0823481.1"/>
    <property type="molecule type" value="Genomic_DNA"/>
</dbReference>
<comment type="caution">
    <text evidence="4">The sequence shown here is derived from an EMBL/GenBank/DDBJ whole genome shotgun (WGS) entry which is preliminary data.</text>
</comment>
<evidence type="ECO:0000313" key="5">
    <source>
        <dbReference type="Proteomes" id="UP001153555"/>
    </source>
</evidence>
<sequence>MCNKEGLRFPWVEDITDTHPRSYLVKLELFEDDHLRAKKSLKADHPESSGSSSKHEKLEISSQDELIKFELKVDKVTKLTTSISGQYAHCDVSVESGMEHAVLVAVDWKGRLVIMFNNSGVIEPDGSITGLKTEPQASLLAVNLYKVVQWAILGLAKSTACELGVHEIQVDCVSLHGIQVNCVSLHGVPLEMLVGGTDGCLGI</sequence>
<reference evidence="4" key="1">
    <citation type="submission" date="2019-12" db="EMBL/GenBank/DDBJ databases">
        <authorList>
            <person name="Scholes J."/>
        </authorList>
    </citation>
    <scope>NUCLEOTIDE SEQUENCE</scope>
</reference>
<dbReference type="Proteomes" id="UP001153555">
    <property type="component" value="Unassembled WGS sequence"/>
</dbReference>
<dbReference type="AlphaFoldDB" id="A0A9N7N8Q5"/>
<dbReference type="PANTHER" id="PTHR43180">
    <property type="entry name" value="3-OXOACYL-(ACYL-CARRIER-PROTEIN) REDUCTASE (AFU_ORTHOLOGUE AFUA_6G11210)"/>
    <property type="match status" value="1"/>
</dbReference>
<accession>A0A9N7N8Q5</accession>
<protein>
    <submittedName>
        <fullName evidence="4">Short-chain dehydrogenase reductase ATA1</fullName>
    </submittedName>
</protein>
<evidence type="ECO:0000256" key="1">
    <source>
        <dbReference type="ARBA" id="ARBA00006484"/>
    </source>
</evidence>
<keyword evidence="2" id="KW-0560">Oxidoreductase</keyword>
<dbReference type="GO" id="GO:0016491">
    <property type="term" value="F:oxidoreductase activity"/>
    <property type="evidence" value="ECO:0007669"/>
    <property type="project" value="UniProtKB-KW"/>
</dbReference>
<evidence type="ECO:0000256" key="3">
    <source>
        <dbReference type="SAM" id="MobiDB-lite"/>
    </source>
</evidence>
<comment type="similarity">
    <text evidence="1">Belongs to the short-chain dehydrogenases/reductases (SDR) family.</text>
</comment>
<dbReference type="Gene3D" id="3.40.50.720">
    <property type="entry name" value="NAD(P)-binding Rossmann-like Domain"/>
    <property type="match status" value="1"/>
</dbReference>